<gene>
    <name evidence="12" type="ORF">BJ972_001593</name>
    <name evidence="14" type="ORF">ESP50_15335</name>
    <name evidence="13" type="ORF">ESP50_15930</name>
</gene>
<keyword evidence="4 6" id="KW-0378">Hydrolase</keyword>
<evidence type="ECO:0000313" key="13">
    <source>
        <dbReference type="EMBL" id="RXZ85206.1"/>
    </source>
</evidence>
<dbReference type="Pfam" id="PF02449">
    <property type="entry name" value="Glyco_hydro_42"/>
    <property type="match status" value="1"/>
</dbReference>
<dbReference type="GO" id="GO:0004565">
    <property type="term" value="F:beta-galactosidase activity"/>
    <property type="evidence" value="ECO:0007669"/>
    <property type="project" value="UniProtKB-EC"/>
</dbReference>
<feature type="binding site" evidence="8">
    <location>
        <position position="159"/>
    </location>
    <ligand>
        <name>substrate</name>
    </ligand>
</feature>
<proteinExistence type="inferred from homology"/>
<accession>A0A4Q2M0E8</accession>
<evidence type="ECO:0000313" key="12">
    <source>
        <dbReference type="EMBL" id="NYD67074.1"/>
    </source>
</evidence>
<evidence type="ECO:0000259" key="10">
    <source>
        <dbReference type="Pfam" id="PF08532"/>
    </source>
</evidence>
<evidence type="ECO:0000313" key="14">
    <source>
        <dbReference type="EMBL" id="RXZ85314.1"/>
    </source>
</evidence>
<dbReference type="Pfam" id="PF08533">
    <property type="entry name" value="Glyco_hydro_42C"/>
    <property type="match status" value="1"/>
</dbReference>
<evidence type="ECO:0000256" key="6">
    <source>
        <dbReference type="PIRNR" id="PIRNR001084"/>
    </source>
</evidence>
<dbReference type="PANTHER" id="PTHR36447">
    <property type="entry name" value="BETA-GALACTOSIDASE GANA"/>
    <property type="match status" value="1"/>
</dbReference>
<dbReference type="SUPFAM" id="SSF51445">
    <property type="entry name" value="(Trans)glycosidases"/>
    <property type="match status" value="1"/>
</dbReference>
<evidence type="ECO:0000256" key="5">
    <source>
        <dbReference type="ARBA" id="ARBA00023295"/>
    </source>
</evidence>
<dbReference type="Proteomes" id="UP000581087">
    <property type="component" value="Unassembled WGS sequence"/>
</dbReference>
<dbReference type="InterPro" id="IPR013780">
    <property type="entry name" value="Glyco_hydro_b"/>
</dbReference>
<name>A0A4Q2M0E8_9MICO</name>
<dbReference type="CDD" id="cd03143">
    <property type="entry name" value="A4_beta-galactosidase_middle_domain"/>
    <property type="match status" value="1"/>
</dbReference>
<dbReference type="Gene3D" id="3.20.20.80">
    <property type="entry name" value="Glycosidases"/>
    <property type="match status" value="1"/>
</dbReference>
<evidence type="ECO:0000256" key="8">
    <source>
        <dbReference type="PIRSR" id="PIRSR001084-2"/>
    </source>
</evidence>
<evidence type="ECO:0000256" key="3">
    <source>
        <dbReference type="ARBA" id="ARBA00012756"/>
    </source>
</evidence>
<evidence type="ECO:0000259" key="11">
    <source>
        <dbReference type="Pfam" id="PF08533"/>
    </source>
</evidence>
<dbReference type="Proteomes" id="UP000292686">
    <property type="component" value="Unassembled WGS sequence"/>
</dbReference>
<dbReference type="Gene3D" id="3.40.50.880">
    <property type="match status" value="1"/>
</dbReference>
<feature type="active site" description="Proton donor" evidence="7">
    <location>
        <position position="160"/>
    </location>
</feature>
<dbReference type="PANTHER" id="PTHR36447:SF1">
    <property type="entry name" value="BETA-GALACTOSIDASE GANA"/>
    <property type="match status" value="1"/>
</dbReference>
<dbReference type="InterPro" id="IPR013529">
    <property type="entry name" value="Glyco_hydro_42_N"/>
</dbReference>
<dbReference type="GO" id="GO:0006012">
    <property type="term" value="P:galactose metabolic process"/>
    <property type="evidence" value="ECO:0007669"/>
    <property type="project" value="InterPro"/>
</dbReference>
<evidence type="ECO:0000256" key="1">
    <source>
        <dbReference type="ARBA" id="ARBA00001412"/>
    </source>
</evidence>
<dbReference type="Pfam" id="PF08532">
    <property type="entry name" value="Glyco_hydro_42M"/>
    <property type="match status" value="1"/>
</dbReference>
<evidence type="ECO:0000256" key="2">
    <source>
        <dbReference type="ARBA" id="ARBA00005940"/>
    </source>
</evidence>
<comment type="catalytic activity">
    <reaction evidence="1 6">
        <text>Hydrolysis of terminal non-reducing beta-D-galactose residues in beta-D-galactosides.</text>
        <dbReference type="EC" id="3.2.1.23"/>
    </reaction>
</comment>
<dbReference type="EMBL" id="SDPM01000010">
    <property type="protein sequence ID" value="RXZ85314.1"/>
    <property type="molecule type" value="Genomic_DNA"/>
</dbReference>
<sequence length="684" mass="75739">MSTIETLRHGELPAWGSRLVYGGDYNPEQWPREVWADDVRLMREARVNTVTVGVFAWSSLEPREGEYTFEWLDEVMDLMAANGIHVVLATPTASPPPWMSLAYPDALPVTREGVRLMHGSRDTYNPASADYRRLARRITRVLAERYGDHPALAMWHLHNEYGTVSYGPVTDAAFRIWLRERYGDLETLNHTWNSGFWSQGYGAWDEIHAPQATQYLPNPVHALDFKRFSADQLLECLIEQAEIVRAVSPGVPVTTNFMLPTWNHIDQWDFAAELDVVSIDHYPSARDIEGETHVSFGADLARSFNGGRPWVLMEQATSLIYDYAQARLFAKEPGRLARNTVQYLAKGATGSLFFQWRSPRTGAEFFHSPMVPHAGEDSRVFREIVDLGRLLEQLGELAEPATDVRVNENRVAIVWDADSWWSVETRALPSDDLAFLPAVRAAHRALWWEGINADVVRLDADLSGYDVVLVPSKFAASDAEADALTEFAENGGHVAFWYTAGSTDENLSVRLGGFSGAFASLAGIRVEEHHPLAPDETIALTDGSVGEAWSEDVQLRGAESIADYASGPLAGRPAITRTDVGDGVVHYLSTRLSAGDLRRHLARIAEAAGITRDHPDAGDGLEAVRRVGAHGTHLFLINHTDSPRTLDVSGEDVLTGTRLAGATTIPPHGWLVVREETEARAPRA</sequence>
<evidence type="ECO:0000313" key="16">
    <source>
        <dbReference type="Proteomes" id="UP000581087"/>
    </source>
</evidence>
<feature type="domain" description="Beta-galactosidase trimerisation" evidence="10">
    <location>
        <begin position="410"/>
        <end position="610"/>
    </location>
</feature>
<organism evidence="14 15">
    <name type="scientific">Agromyces atrinae</name>
    <dbReference type="NCBI Taxonomy" id="592376"/>
    <lineage>
        <taxon>Bacteria</taxon>
        <taxon>Bacillati</taxon>
        <taxon>Actinomycetota</taxon>
        <taxon>Actinomycetes</taxon>
        <taxon>Micrococcales</taxon>
        <taxon>Microbacteriaceae</taxon>
        <taxon>Agromyces</taxon>
    </lineage>
</organism>
<reference evidence="14 15" key="1">
    <citation type="submission" date="2019-01" db="EMBL/GenBank/DDBJ databases">
        <title>Agromyces.</title>
        <authorList>
            <person name="Li J."/>
        </authorList>
    </citation>
    <scope>NUCLEOTIDE SEQUENCE [LARGE SCALE GENOMIC DNA]</scope>
    <source>
        <strain evidence="14 15">DSM 23870</strain>
    </source>
</reference>
<comment type="similarity">
    <text evidence="2 6">Belongs to the glycosyl hydrolase 42 family.</text>
</comment>
<dbReference type="RefSeq" id="WP_129176756.1">
    <property type="nucleotide sequence ID" value="NZ_JACCBI010000001.1"/>
</dbReference>
<dbReference type="GO" id="GO:0009341">
    <property type="term" value="C:beta-galactosidase complex"/>
    <property type="evidence" value="ECO:0007669"/>
    <property type="project" value="InterPro"/>
</dbReference>
<dbReference type="Gene3D" id="2.60.40.1180">
    <property type="entry name" value="Golgi alpha-mannosidase II"/>
    <property type="match status" value="1"/>
</dbReference>
<dbReference type="SUPFAM" id="SSF52317">
    <property type="entry name" value="Class I glutamine amidotransferase-like"/>
    <property type="match status" value="1"/>
</dbReference>
<evidence type="ECO:0000256" key="4">
    <source>
        <dbReference type="ARBA" id="ARBA00022801"/>
    </source>
</evidence>
<keyword evidence="15" id="KW-1185">Reference proteome</keyword>
<evidence type="ECO:0000256" key="7">
    <source>
        <dbReference type="PIRSR" id="PIRSR001084-1"/>
    </source>
</evidence>
<feature type="domain" description="Glycoside hydrolase family 42 N-terminal" evidence="9">
    <location>
        <begin position="24"/>
        <end position="393"/>
    </location>
</feature>
<feature type="domain" description="Beta-galactosidase C-terminal" evidence="11">
    <location>
        <begin position="620"/>
        <end position="675"/>
    </location>
</feature>
<dbReference type="OrthoDB" id="9800974at2"/>
<dbReference type="InterPro" id="IPR013739">
    <property type="entry name" value="Beta_galactosidase_C"/>
</dbReference>
<dbReference type="EMBL" id="SDPM01000011">
    <property type="protein sequence ID" value="RXZ85206.1"/>
    <property type="molecule type" value="Genomic_DNA"/>
</dbReference>
<dbReference type="EC" id="3.2.1.23" evidence="3 6"/>
<keyword evidence="5 6" id="KW-0326">Glycosidase</keyword>
<dbReference type="EMBL" id="JACCBI010000001">
    <property type="protein sequence ID" value="NYD67074.1"/>
    <property type="molecule type" value="Genomic_DNA"/>
</dbReference>
<dbReference type="InterPro" id="IPR013738">
    <property type="entry name" value="Beta_galactosidase_Trimer"/>
</dbReference>
<feature type="active site" description="Nucleophile" evidence="7">
    <location>
        <position position="314"/>
    </location>
</feature>
<dbReference type="InterPro" id="IPR003476">
    <property type="entry name" value="Glyco_hydro_42"/>
</dbReference>
<dbReference type="InterPro" id="IPR029062">
    <property type="entry name" value="Class_I_gatase-like"/>
</dbReference>
<feature type="binding site" evidence="8">
    <location>
        <position position="121"/>
    </location>
    <ligand>
        <name>substrate</name>
    </ligand>
</feature>
<reference evidence="12 16" key="2">
    <citation type="submission" date="2020-07" db="EMBL/GenBank/DDBJ databases">
        <title>Sequencing the genomes of 1000 actinobacteria strains.</title>
        <authorList>
            <person name="Klenk H.-P."/>
        </authorList>
    </citation>
    <scope>NUCLEOTIDE SEQUENCE [LARGE SCALE GENOMIC DNA]</scope>
    <source>
        <strain evidence="12 16">DSM 23870</strain>
    </source>
</reference>
<evidence type="ECO:0000259" key="9">
    <source>
        <dbReference type="Pfam" id="PF02449"/>
    </source>
</evidence>
<dbReference type="InterPro" id="IPR017853">
    <property type="entry name" value="GH"/>
</dbReference>
<protein>
    <recommendedName>
        <fullName evidence="3 6">Beta-galactosidase</fullName>
        <shortName evidence="6">Beta-gal</shortName>
        <ecNumber evidence="3 6">3.2.1.23</ecNumber>
    </recommendedName>
</protein>
<comment type="caution">
    <text evidence="14">The sequence shown here is derived from an EMBL/GenBank/DDBJ whole genome shotgun (WGS) entry which is preliminary data.</text>
</comment>
<dbReference type="PIRSF" id="PIRSF001084">
    <property type="entry name" value="B-galactosidase"/>
    <property type="match status" value="1"/>
</dbReference>
<dbReference type="AlphaFoldDB" id="A0A4Q2M0E8"/>
<evidence type="ECO:0000313" key="15">
    <source>
        <dbReference type="Proteomes" id="UP000292686"/>
    </source>
</evidence>